<evidence type="ECO:0000259" key="2">
    <source>
        <dbReference type="Pfam" id="PF22725"/>
    </source>
</evidence>
<sequence>MVIRHPLFVDNSRNEPSSVKQEGEGKILSTNTHSVVIVGYGGMGSYHAKLIANNTRLKVTGTYDILEERRKVSEEDGYPAYENYEAVLNDPAVDVILIATPNDVHKELVITALRHGKHVICEKPVTMFVKDFEEMMAVSEETGRVLMVHQNRRWDEDFLIIKEMYDKGMIGDLFQIESRVHGANGIPGDWRHLEAYGGGMLLDWGVHLLDQFVFMIDSRIKSVTSRLSFILGDEVDDGFEATLEFENGVTAIAEVGTTNFITLPRWYVKGTEGTAVIEDWSLKGRAVIQNREVGKVEPKPIKAGVGLTKTMAPPSEEATLTESLPEPFQHKSSFYDNFADVVEGEAEPIVKNNEVLRVLNLIENVFKAARTREVVKDFDIYEPKN</sequence>
<evidence type="ECO:0000259" key="1">
    <source>
        <dbReference type="Pfam" id="PF01408"/>
    </source>
</evidence>
<dbReference type="PANTHER" id="PTHR43708:SF8">
    <property type="entry name" value="OXIDOREDUCTASE"/>
    <property type="match status" value="1"/>
</dbReference>
<keyword evidence="4" id="KW-1185">Reference proteome</keyword>
<proteinExistence type="predicted"/>
<dbReference type="Proteomes" id="UP000682811">
    <property type="component" value="Unassembled WGS sequence"/>
</dbReference>
<dbReference type="EMBL" id="BORT01000020">
    <property type="protein sequence ID" value="GIO49216.1"/>
    <property type="molecule type" value="Genomic_DNA"/>
</dbReference>
<dbReference type="InterPro" id="IPR055170">
    <property type="entry name" value="GFO_IDH_MocA-like_dom"/>
</dbReference>
<accession>A0A919YEJ5</accession>
<dbReference type="SUPFAM" id="SSF51735">
    <property type="entry name" value="NAD(P)-binding Rossmann-fold domains"/>
    <property type="match status" value="1"/>
</dbReference>
<dbReference type="Pfam" id="PF22725">
    <property type="entry name" value="GFO_IDH_MocA_C3"/>
    <property type="match status" value="1"/>
</dbReference>
<dbReference type="Gene3D" id="3.30.360.10">
    <property type="entry name" value="Dihydrodipicolinate Reductase, domain 2"/>
    <property type="match status" value="1"/>
</dbReference>
<gene>
    <name evidence="3" type="ORF">J34TS1_39810</name>
</gene>
<dbReference type="PANTHER" id="PTHR43708">
    <property type="entry name" value="CONSERVED EXPRESSED OXIDOREDUCTASE (EUROFUNG)"/>
    <property type="match status" value="1"/>
</dbReference>
<protein>
    <submittedName>
        <fullName evidence="3">Oxidoreductase</fullName>
    </submittedName>
</protein>
<feature type="domain" description="GFO/IDH/MocA-like oxidoreductase" evidence="2">
    <location>
        <begin position="160"/>
        <end position="275"/>
    </location>
</feature>
<dbReference type="SUPFAM" id="SSF55347">
    <property type="entry name" value="Glyceraldehyde-3-phosphate dehydrogenase-like, C-terminal domain"/>
    <property type="match status" value="1"/>
</dbReference>
<name>A0A919YEJ5_9BACL</name>
<evidence type="ECO:0000313" key="3">
    <source>
        <dbReference type="EMBL" id="GIO49216.1"/>
    </source>
</evidence>
<dbReference type="AlphaFoldDB" id="A0A919YEJ5"/>
<comment type="caution">
    <text evidence="3">The sequence shown here is derived from an EMBL/GenBank/DDBJ whole genome shotgun (WGS) entry which is preliminary data.</text>
</comment>
<evidence type="ECO:0000313" key="4">
    <source>
        <dbReference type="Proteomes" id="UP000682811"/>
    </source>
</evidence>
<dbReference type="InterPro" id="IPR036291">
    <property type="entry name" value="NAD(P)-bd_dom_sf"/>
</dbReference>
<dbReference type="Gene3D" id="3.40.50.720">
    <property type="entry name" value="NAD(P)-binding Rossmann-like Domain"/>
    <property type="match status" value="1"/>
</dbReference>
<reference evidence="3 4" key="1">
    <citation type="submission" date="2021-03" db="EMBL/GenBank/DDBJ databases">
        <title>Antimicrobial resistance genes in bacteria isolated from Japanese honey, and their potential for conferring macrolide and lincosamide resistance in the American foulbrood pathogen Paenibacillus larvae.</title>
        <authorList>
            <person name="Okamoto M."/>
            <person name="Kumagai M."/>
            <person name="Kanamori H."/>
            <person name="Takamatsu D."/>
        </authorList>
    </citation>
    <scope>NUCLEOTIDE SEQUENCE [LARGE SCALE GENOMIC DNA]</scope>
    <source>
        <strain evidence="3 4">J34TS1</strain>
    </source>
</reference>
<dbReference type="Pfam" id="PF01408">
    <property type="entry name" value="GFO_IDH_MocA"/>
    <property type="match status" value="1"/>
</dbReference>
<dbReference type="InterPro" id="IPR000683">
    <property type="entry name" value="Gfo/Idh/MocA-like_OxRdtase_N"/>
</dbReference>
<feature type="domain" description="Gfo/Idh/MocA-like oxidoreductase N-terminal" evidence="1">
    <location>
        <begin position="35"/>
        <end position="149"/>
    </location>
</feature>
<dbReference type="GO" id="GO:0000166">
    <property type="term" value="F:nucleotide binding"/>
    <property type="evidence" value="ECO:0007669"/>
    <property type="project" value="InterPro"/>
</dbReference>
<organism evidence="3 4">
    <name type="scientific">Paenibacillus azoreducens</name>
    <dbReference type="NCBI Taxonomy" id="116718"/>
    <lineage>
        <taxon>Bacteria</taxon>
        <taxon>Bacillati</taxon>
        <taxon>Bacillota</taxon>
        <taxon>Bacilli</taxon>
        <taxon>Bacillales</taxon>
        <taxon>Paenibacillaceae</taxon>
        <taxon>Paenibacillus</taxon>
    </lineage>
</organism>
<dbReference type="InterPro" id="IPR051317">
    <property type="entry name" value="Gfo/Idh/MocA_oxidoreduct"/>
</dbReference>